<reference evidence="4 5" key="1">
    <citation type="journal article" date="2017" name="Front. Microbiol.">
        <title>New Insights into the Diversity of the Genus Faecalibacterium.</title>
        <authorList>
            <person name="Benevides L."/>
            <person name="Burman S."/>
            <person name="Martin R."/>
            <person name="Robert V."/>
            <person name="Thomas M."/>
            <person name="Miquel S."/>
            <person name="Chain F."/>
            <person name="Sokol H."/>
            <person name="Bermudez-Humaran L.G."/>
            <person name="Morrison M."/>
            <person name="Langella P."/>
            <person name="Azevedo V.A."/>
            <person name="Chatel J.M."/>
            <person name="Soares S."/>
        </authorList>
    </citation>
    <scope>NUCLEOTIDE SEQUENCE [LARGE SCALE GENOMIC DNA]</scope>
    <source>
        <strain evidence="4 5">AHMP21</strain>
    </source>
</reference>
<dbReference type="Gene3D" id="3.90.1750.20">
    <property type="entry name" value="Putative Large Serine Recombinase, Chain B, Domain 2"/>
    <property type="match status" value="1"/>
</dbReference>
<feature type="domain" description="Resolvase/invertase-type recombinase catalytic" evidence="2">
    <location>
        <begin position="78"/>
        <end position="230"/>
    </location>
</feature>
<dbReference type="PROSITE" id="PS51736">
    <property type="entry name" value="RECOMBINASES_3"/>
    <property type="match status" value="1"/>
</dbReference>
<dbReference type="EMBL" id="NOUV01000014">
    <property type="protein sequence ID" value="PDX86356.1"/>
    <property type="molecule type" value="Genomic_DNA"/>
</dbReference>
<protein>
    <recommendedName>
        <fullName evidence="6">Recombinase family protein</fullName>
    </recommendedName>
</protein>
<dbReference type="InterPro" id="IPR038109">
    <property type="entry name" value="DNA_bind_recomb_sf"/>
</dbReference>
<dbReference type="InterPro" id="IPR006119">
    <property type="entry name" value="Resolv_N"/>
</dbReference>
<dbReference type="PANTHER" id="PTHR30461">
    <property type="entry name" value="DNA-INVERTASE FROM LAMBDOID PROPHAGE"/>
    <property type="match status" value="1"/>
</dbReference>
<dbReference type="Gene3D" id="3.40.50.1390">
    <property type="entry name" value="Resolvase, N-terminal catalytic domain"/>
    <property type="match status" value="1"/>
</dbReference>
<feature type="compositionally biased region" description="Basic and acidic residues" evidence="1">
    <location>
        <begin position="45"/>
        <end position="63"/>
    </location>
</feature>
<gene>
    <name evidence="4" type="ORF">CHR60_06260</name>
</gene>
<evidence type="ECO:0000259" key="2">
    <source>
        <dbReference type="PROSITE" id="PS51736"/>
    </source>
</evidence>
<dbReference type="InterPro" id="IPR050639">
    <property type="entry name" value="SSR_resolvase"/>
</dbReference>
<dbReference type="Pfam" id="PF07508">
    <property type="entry name" value="Recombinase"/>
    <property type="match status" value="1"/>
</dbReference>
<evidence type="ECO:0008006" key="6">
    <source>
        <dbReference type="Google" id="ProtNLM"/>
    </source>
</evidence>
<name>A0A2A7B4Q6_9FIRM</name>
<dbReference type="RefSeq" id="WP_097792232.1">
    <property type="nucleotide sequence ID" value="NZ_NOUV01000014.1"/>
</dbReference>
<organism evidence="4 5">
    <name type="scientific">Faecalibacterium prausnitzii</name>
    <dbReference type="NCBI Taxonomy" id="853"/>
    <lineage>
        <taxon>Bacteria</taxon>
        <taxon>Bacillati</taxon>
        <taxon>Bacillota</taxon>
        <taxon>Clostridia</taxon>
        <taxon>Eubacteriales</taxon>
        <taxon>Oscillospiraceae</taxon>
        <taxon>Faecalibacterium</taxon>
    </lineage>
</organism>
<evidence type="ECO:0000259" key="3">
    <source>
        <dbReference type="PROSITE" id="PS51737"/>
    </source>
</evidence>
<dbReference type="PROSITE" id="PS51737">
    <property type="entry name" value="RECOMBINASE_DNA_BIND"/>
    <property type="match status" value="1"/>
</dbReference>
<dbReference type="AlphaFoldDB" id="A0A2A7B4Q6"/>
<dbReference type="OrthoDB" id="9769353at2"/>
<dbReference type="Pfam" id="PF00239">
    <property type="entry name" value="Resolvase"/>
    <property type="match status" value="1"/>
</dbReference>
<dbReference type="GO" id="GO:0000150">
    <property type="term" value="F:DNA strand exchange activity"/>
    <property type="evidence" value="ECO:0007669"/>
    <property type="project" value="InterPro"/>
</dbReference>
<feature type="domain" description="Recombinase" evidence="3">
    <location>
        <begin position="237"/>
        <end position="363"/>
    </location>
</feature>
<evidence type="ECO:0000256" key="1">
    <source>
        <dbReference type="SAM" id="MobiDB-lite"/>
    </source>
</evidence>
<dbReference type="InterPro" id="IPR036162">
    <property type="entry name" value="Resolvase-like_N_sf"/>
</dbReference>
<comment type="caution">
    <text evidence="4">The sequence shown here is derived from an EMBL/GenBank/DDBJ whole genome shotgun (WGS) entry which is preliminary data.</text>
</comment>
<sequence length="616" mass="70264">MNVEGQYNPKDVECISVENLEVLPSGADWQSRHLESERRKAEIRDRIHKQAEQGQKTAKDYFRPAKPTPSIYDSDLKRVAVYARVSTSSEEQISSIENQTLYYTKKIAETENWNLQDIYSDEGKSGTSLRKRDAFKRMMRDAKDQKMDLIICASISRFARNFSDCMTQIAALKTMHPAHPIGVYFETENIYTLNPSSQYSLDIQALLADWESGNKSRRMILSYDQRIMTGQYPVADLMGYRHTKDGQLVIEPEEAKTVRFIFLAFIYGYNCDQIAAVLTQKKRSTLRGKQEWNGMMVANIMKNERRWGDLEARKSIVVDYKLGKVTKNNGNRCSAYVPEHHEAIVSPEIARAAHLVASSRKKCGVQDIVVIQQGTLKGFVGIHPNWSGISVESIRSLCLSTYLPEEVMKLNDIAEMRAGATLGTALQSEYMTVSGACFINQSSPVMTISKNGIRFSKACHSRLDDCEYVELLYHPILQVVILRKNNCKSSTVMRWRDDNDVHSAFSARAFSGLVFQTLNWRKNCRYQCRGICRGQGNAKFLIFELDESRILTGKNQYEQENCSMNLKCRLYRSKWVQSITVSDVMESGQVVENPMIGAIPSRNEVQRELDDLLMSM</sequence>
<dbReference type="CDD" id="cd00338">
    <property type="entry name" value="Ser_Recombinase"/>
    <property type="match status" value="1"/>
</dbReference>
<evidence type="ECO:0000313" key="5">
    <source>
        <dbReference type="Proteomes" id="UP000220904"/>
    </source>
</evidence>
<dbReference type="GO" id="GO:0003677">
    <property type="term" value="F:DNA binding"/>
    <property type="evidence" value="ECO:0007669"/>
    <property type="project" value="InterPro"/>
</dbReference>
<evidence type="ECO:0000313" key="4">
    <source>
        <dbReference type="EMBL" id="PDX86356.1"/>
    </source>
</evidence>
<feature type="region of interest" description="Disordered" evidence="1">
    <location>
        <begin position="45"/>
        <end position="64"/>
    </location>
</feature>
<proteinExistence type="predicted"/>
<dbReference type="PANTHER" id="PTHR30461:SF23">
    <property type="entry name" value="DNA RECOMBINASE-RELATED"/>
    <property type="match status" value="1"/>
</dbReference>
<dbReference type="SMART" id="SM00857">
    <property type="entry name" value="Resolvase"/>
    <property type="match status" value="1"/>
</dbReference>
<dbReference type="SUPFAM" id="SSF53041">
    <property type="entry name" value="Resolvase-like"/>
    <property type="match status" value="1"/>
</dbReference>
<dbReference type="InterPro" id="IPR011109">
    <property type="entry name" value="DNA_bind_recombinase_dom"/>
</dbReference>
<accession>A0A2A7B4Q6</accession>
<dbReference type="Proteomes" id="UP000220904">
    <property type="component" value="Unassembled WGS sequence"/>
</dbReference>